<reference evidence="3" key="1">
    <citation type="submission" date="2020-04" db="EMBL/GenBank/DDBJ databases">
        <title>Draft genome resource of the tomato pathogen Pseudocercospora fuligena.</title>
        <authorList>
            <person name="Zaccaron A."/>
        </authorList>
    </citation>
    <scope>NUCLEOTIDE SEQUENCE</scope>
    <source>
        <strain evidence="3">PF001</strain>
    </source>
</reference>
<feature type="region of interest" description="Disordered" evidence="1">
    <location>
        <begin position="1"/>
        <end position="20"/>
    </location>
</feature>
<dbReference type="AlphaFoldDB" id="A0A8H6VKY0"/>
<accession>A0A8H6VKY0</accession>
<comment type="caution">
    <text evidence="3">The sequence shown here is derived from an EMBL/GenBank/DDBJ whole genome shotgun (WGS) entry which is preliminary data.</text>
</comment>
<feature type="region of interest" description="Disordered" evidence="1">
    <location>
        <begin position="442"/>
        <end position="506"/>
    </location>
</feature>
<feature type="compositionally biased region" description="Polar residues" evidence="1">
    <location>
        <begin position="456"/>
        <end position="471"/>
    </location>
</feature>
<feature type="compositionally biased region" description="Basic and acidic residues" evidence="1">
    <location>
        <begin position="8"/>
        <end position="17"/>
    </location>
</feature>
<dbReference type="EMBL" id="JABCIY010000039">
    <property type="protein sequence ID" value="KAF7195535.1"/>
    <property type="molecule type" value="Genomic_DNA"/>
</dbReference>
<organism evidence="3 4">
    <name type="scientific">Pseudocercospora fuligena</name>
    <dbReference type="NCBI Taxonomy" id="685502"/>
    <lineage>
        <taxon>Eukaryota</taxon>
        <taxon>Fungi</taxon>
        <taxon>Dikarya</taxon>
        <taxon>Ascomycota</taxon>
        <taxon>Pezizomycotina</taxon>
        <taxon>Dothideomycetes</taxon>
        <taxon>Dothideomycetidae</taxon>
        <taxon>Mycosphaerellales</taxon>
        <taxon>Mycosphaerellaceae</taxon>
        <taxon>Pseudocercospora</taxon>
    </lineage>
</organism>
<name>A0A8H6VKY0_9PEZI</name>
<dbReference type="Proteomes" id="UP000660729">
    <property type="component" value="Unassembled WGS sequence"/>
</dbReference>
<dbReference type="InterPro" id="IPR056009">
    <property type="entry name" value="DUF7587"/>
</dbReference>
<dbReference type="OrthoDB" id="3649817at2759"/>
<proteinExistence type="predicted"/>
<protein>
    <recommendedName>
        <fullName evidence="2">DUF7587 domain-containing protein</fullName>
    </recommendedName>
</protein>
<evidence type="ECO:0000256" key="1">
    <source>
        <dbReference type="SAM" id="MobiDB-lite"/>
    </source>
</evidence>
<feature type="region of interest" description="Disordered" evidence="1">
    <location>
        <begin position="371"/>
        <end position="414"/>
    </location>
</feature>
<gene>
    <name evidence="3" type="ORF">HII31_03129</name>
</gene>
<sequence>MSASTEQKLPDSVKDSRSVGLLHPCTSTAPSRPATARIDMSPKWLFRAYSNQSQGINTSTLFAPKAALKNPRHYRRPDFEDTDKAAELELALKWSEKSNHFVFFSNSLLFALAVAAYRDTRNESGINVVCVDTDRVRTLSGQKVVFENAASTFKTSNHAGIKNSNGSHRDYSDVFVATECVDLERGSWTASYIALKERGLHALFPRYAPQLDRFGMERRPRLNIVVEDMRAYGFKGVHSLTAGRIDTMAALASAFKRTAGQHTTFPMHLLVAFLAFKETDPLGRALQSWLGQRCQAIIFLDDGESDLEVEREKEDFCLPPEVVLQVKMMKTLSHFQIGDSSAVPRRALSDADIREEKQAWETWIWQKRKRRQLQHGDNGRGPRRDYQKFHSRERWGVAKSGPESRDGSERGDATQRLAKRMSYTSSNEGSSAENAILLDDSDKEGEDPVSLPLDPSLQQTPVSQDRYSNGQRYAKKRRRRDDHYDDRLRNGQKFNSRKRRRHANER</sequence>
<feature type="compositionally biased region" description="Basic residues" evidence="1">
    <location>
        <begin position="495"/>
        <end position="506"/>
    </location>
</feature>
<feature type="domain" description="DUF7587" evidence="2">
    <location>
        <begin position="41"/>
        <end position="161"/>
    </location>
</feature>
<evidence type="ECO:0000313" key="3">
    <source>
        <dbReference type="EMBL" id="KAF7195535.1"/>
    </source>
</evidence>
<evidence type="ECO:0000259" key="2">
    <source>
        <dbReference type="Pfam" id="PF24494"/>
    </source>
</evidence>
<keyword evidence="4" id="KW-1185">Reference proteome</keyword>
<evidence type="ECO:0000313" key="4">
    <source>
        <dbReference type="Proteomes" id="UP000660729"/>
    </source>
</evidence>
<feature type="compositionally biased region" description="Basic and acidic residues" evidence="1">
    <location>
        <begin position="377"/>
        <end position="413"/>
    </location>
</feature>
<dbReference type="Pfam" id="PF24494">
    <property type="entry name" value="DUF7587"/>
    <property type="match status" value="1"/>
</dbReference>